<proteinExistence type="predicted"/>
<keyword evidence="1" id="KW-0812">Transmembrane</keyword>
<feature type="transmembrane region" description="Helical" evidence="1">
    <location>
        <begin position="236"/>
        <end position="257"/>
    </location>
</feature>
<feature type="transmembrane region" description="Helical" evidence="1">
    <location>
        <begin position="269"/>
        <end position="291"/>
    </location>
</feature>
<keyword evidence="1" id="KW-0472">Membrane</keyword>
<gene>
    <name evidence="2" type="ordered locus">Ndas_2862</name>
</gene>
<evidence type="ECO:0000313" key="3">
    <source>
        <dbReference type="Proteomes" id="UP000002219"/>
    </source>
</evidence>
<accession>D7B002</accession>
<reference evidence="2 3" key="1">
    <citation type="journal article" date="2010" name="Stand. Genomic Sci.">
        <title>Complete genome sequence of Nocardiopsis dassonvillei type strain (IMRU 509).</title>
        <authorList>
            <person name="Sun H."/>
            <person name="Lapidus A."/>
            <person name="Nolan M."/>
            <person name="Lucas S."/>
            <person name="Del Rio T.G."/>
            <person name="Tice H."/>
            <person name="Cheng J.F."/>
            <person name="Tapia R."/>
            <person name="Han C."/>
            <person name="Goodwin L."/>
            <person name="Pitluck S."/>
            <person name="Pagani I."/>
            <person name="Ivanova N."/>
            <person name="Mavromatis K."/>
            <person name="Mikhailova N."/>
            <person name="Pati A."/>
            <person name="Chen A."/>
            <person name="Palaniappan K."/>
            <person name="Land M."/>
            <person name="Hauser L."/>
            <person name="Chang Y.J."/>
            <person name="Jeffries C.D."/>
            <person name="Djao O.D."/>
            <person name="Rohde M."/>
            <person name="Sikorski J."/>
            <person name="Goker M."/>
            <person name="Woyke T."/>
            <person name="Bristow J."/>
            <person name="Eisen J.A."/>
            <person name="Markowitz V."/>
            <person name="Hugenholtz P."/>
            <person name="Kyrpides N.C."/>
            <person name="Klenk H.P."/>
        </authorList>
    </citation>
    <scope>NUCLEOTIDE SEQUENCE [LARGE SCALE GENOMIC DNA]</scope>
    <source>
        <strain evidence="3">ATCC 23218 / DSM 43111 / CIP 107115 / JCM 7437 / KCTC 9190 / NBRC 14626 / NCTC 10488 / NRRL B-5397 / IMRU 509</strain>
    </source>
</reference>
<dbReference type="STRING" id="446468.Ndas_2862"/>
<evidence type="ECO:0000256" key="1">
    <source>
        <dbReference type="SAM" id="Phobius"/>
    </source>
</evidence>
<feature type="transmembrane region" description="Helical" evidence="1">
    <location>
        <begin position="479"/>
        <end position="505"/>
    </location>
</feature>
<dbReference type="KEGG" id="nda:Ndas_2862"/>
<sequence>MSVNLRYAHRMPGPTSPLLRLMSAVVLPALLILLPVLGAAPASAQPEPGTGTREERVTPAEHYAALLAEQPEGAAVVVDDALAGRYDPEELEADLHDSFGALDVPYHVVASPFPGTEPRWGGDMLPALIDRVGADGLYVLLQPDSVPLARAAGADLPVDAASDAVRYSSGLDYYGAPLDEVADAFTAALADPDAQATADRLRQEYSAEQDAYRSPTAWEEFLEDLDPTTSVGPSNLGFLVSTATGALLTLSLCHVWWTRRRGGSTVAAVAVASVFGLALPAAGVAGALYYMDSVPLGASERPDPLEQARSQPPYVTSTVRVERVVDGLGGGPLYVDPLSPLSREGLADVAERAERSSVPVYAVLLPMADTDESEGDPARFAHAMRHVLGEDGVYAVITQESYEETPETTVLAFGTDLDSYYLGQALDEGAAMTPAQEFALLLEAVEEVPRDPEAGDPPPPYDSSATVPEPRTTRFWEDFWAGVLFLGPVVGALLLGAVLGTAALVRASRVRRRVRPSPRVLRRTAERERARLAALVSSDRAGRLPVSMMPPVEAALMVMDADPDDLDLVGVAVVSRRAHAALADPGSAEASPCMVNPLHGPAEAFERAGPRERRGLFPVCRACADLTDQQRTAALLRVRDGAGTRRDHLSMNERAWVEYRFGAKNPARMAERLLEEIDAR</sequence>
<keyword evidence="1" id="KW-1133">Transmembrane helix</keyword>
<dbReference type="EMBL" id="CP002040">
    <property type="protein sequence ID" value="ADH68273.1"/>
    <property type="molecule type" value="Genomic_DNA"/>
</dbReference>
<dbReference type="Proteomes" id="UP000002219">
    <property type="component" value="Chromosome 1"/>
</dbReference>
<dbReference type="HOGENOM" id="CLU_404307_0_0_11"/>
<name>D7B002_NOCDD</name>
<protein>
    <submittedName>
        <fullName evidence="2">Uncharacterized protein</fullName>
    </submittedName>
</protein>
<dbReference type="AlphaFoldDB" id="D7B002"/>
<dbReference type="eggNOG" id="ENOG50342B7">
    <property type="taxonomic scope" value="Bacteria"/>
</dbReference>
<evidence type="ECO:0000313" key="2">
    <source>
        <dbReference type="EMBL" id="ADH68273.1"/>
    </source>
</evidence>
<organism evidence="2 3">
    <name type="scientific">Nocardiopsis dassonvillei (strain ATCC 23218 / DSM 43111 / CIP 107115 / JCM 7437 / KCTC 9190 / NBRC 14626 / NCTC 10488 / NRRL B-5397 / IMRU 509)</name>
    <name type="common">Actinomadura dassonvillei</name>
    <dbReference type="NCBI Taxonomy" id="446468"/>
    <lineage>
        <taxon>Bacteria</taxon>
        <taxon>Bacillati</taxon>
        <taxon>Actinomycetota</taxon>
        <taxon>Actinomycetes</taxon>
        <taxon>Streptosporangiales</taxon>
        <taxon>Nocardiopsidaceae</taxon>
        <taxon>Nocardiopsis</taxon>
    </lineage>
</organism>
<keyword evidence="3" id="KW-1185">Reference proteome</keyword>